<comment type="subcellular location">
    <subcellularLocation>
        <location evidence="1">Cell envelope</location>
    </subcellularLocation>
</comment>
<dbReference type="EMBL" id="JAEEGB010000015">
    <property type="protein sequence ID" value="MBI6873840.1"/>
    <property type="molecule type" value="Genomic_DNA"/>
</dbReference>
<feature type="domain" description="Solute-binding protein family 5" evidence="5">
    <location>
        <begin position="77"/>
        <end position="451"/>
    </location>
</feature>
<sequence length="533" mass="61189">MKKFIVSILILSSVFLNGCVEKSVQGNKNINIKDYIVYNVGELPKDLSMLTDYNIRQQDFLVNLFEGLVKTDEKGNIIPGLSGSWTLSKDETCYTFNIREDAKWSDGSDITAEDFVTFFSQILNKDLNNKFAEQLYYIFGASEYRHGKKGFNDVAIRAIDKKKLEIRLNYPCNYFLNILAEPIYSLRKFNNNLFEWKKNYKEILYTGCFIIDDISNNSYISLVKNNNYWNEDEVKSNKIMLSCIDGSEAALAAYQSDKVDIFVDPPISEAKNLISLGKANQVSTYTTDALVFNLKKEGIIKDVNFRKAIAVSIDRIYISKEILSETAKPALTYIPTNISNGLNGQFVNKSYFTSALEKDKALDFIKKTKFDKNNEPLKLIYLDTIENKKVCEAISKNLRDNLQIKIECIGYNAEEFNDELSKGDYDIAKVEYEGSYDYPLSFLERWTINSKDNIYGYKNIDLDNTLEKSKMEKDKGKKIELLRSGENILFEDMPMIPLYCSNIVICKKSNIEDISITKKGNIKLDKVYINLQP</sequence>
<dbReference type="SUPFAM" id="SSF53850">
    <property type="entry name" value="Periplasmic binding protein-like II"/>
    <property type="match status" value="1"/>
</dbReference>
<dbReference type="Gene3D" id="3.90.76.10">
    <property type="entry name" value="Dipeptide-binding Protein, Domain 1"/>
    <property type="match status" value="1"/>
</dbReference>
<dbReference type="FunFam" id="3.90.76.10:FF:000001">
    <property type="entry name" value="Oligopeptide ABC transporter substrate-binding protein"/>
    <property type="match status" value="1"/>
</dbReference>
<dbReference type="InterPro" id="IPR030678">
    <property type="entry name" value="Peptide/Ni-bd"/>
</dbReference>
<organism evidence="6 7">
    <name type="scientific">Clostridium aciditolerans</name>
    <dbReference type="NCBI Taxonomy" id="339861"/>
    <lineage>
        <taxon>Bacteria</taxon>
        <taxon>Bacillati</taxon>
        <taxon>Bacillota</taxon>
        <taxon>Clostridia</taxon>
        <taxon>Eubacteriales</taxon>
        <taxon>Clostridiaceae</taxon>
        <taxon>Clostridium</taxon>
    </lineage>
</organism>
<evidence type="ECO:0000256" key="3">
    <source>
        <dbReference type="ARBA" id="ARBA00022448"/>
    </source>
</evidence>
<dbReference type="PIRSF" id="PIRSF002741">
    <property type="entry name" value="MppA"/>
    <property type="match status" value="1"/>
</dbReference>
<dbReference type="GO" id="GO:0030313">
    <property type="term" value="C:cell envelope"/>
    <property type="evidence" value="ECO:0007669"/>
    <property type="project" value="UniProtKB-SubCell"/>
</dbReference>
<dbReference type="Pfam" id="PF00496">
    <property type="entry name" value="SBP_bac_5"/>
    <property type="match status" value="1"/>
</dbReference>
<accession>A0A934M4B5</accession>
<dbReference type="PANTHER" id="PTHR30290">
    <property type="entry name" value="PERIPLASMIC BINDING COMPONENT OF ABC TRANSPORTER"/>
    <property type="match status" value="1"/>
</dbReference>
<comment type="similarity">
    <text evidence="2">Belongs to the bacterial solute-binding protein 5 family.</text>
</comment>
<evidence type="ECO:0000313" key="7">
    <source>
        <dbReference type="Proteomes" id="UP000622687"/>
    </source>
</evidence>
<dbReference type="InterPro" id="IPR039424">
    <property type="entry name" value="SBP_5"/>
</dbReference>
<keyword evidence="7" id="KW-1185">Reference proteome</keyword>
<dbReference type="GO" id="GO:1904680">
    <property type="term" value="F:peptide transmembrane transporter activity"/>
    <property type="evidence" value="ECO:0007669"/>
    <property type="project" value="TreeGrafter"/>
</dbReference>
<dbReference type="GO" id="GO:0042597">
    <property type="term" value="C:periplasmic space"/>
    <property type="evidence" value="ECO:0007669"/>
    <property type="project" value="UniProtKB-ARBA"/>
</dbReference>
<reference evidence="6" key="1">
    <citation type="submission" date="2020-12" db="EMBL/GenBank/DDBJ databases">
        <title>Clostridium thailandense sp. nov., a novel acetogenic bacterium isolated from peat land soil in Thailand.</title>
        <authorList>
            <person name="Chaikitkaew S."/>
            <person name="Birkeland N.K."/>
        </authorList>
    </citation>
    <scope>NUCLEOTIDE SEQUENCE</scope>
    <source>
        <strain evidence="6">DSM 17425</strain>
    </source>
</reference>
<keyword evidence="3" id="KW-0813">Transport</keyword>
<evidence type="ECO:0000256" key="2">
    <source>
        <dbReference type="ARBA" id="ARBA00005695"/>
    </source>
</evidence>
<name>A0A934M4B5_9CLOT</name>
<dbReference type="InterPro" id="IPR000914">
    <property type="entry name" value="SBP_5_dom"/>
</dbReference>
<dbReference type="GO" id="GO:0043190">
    <property type="term" value="C:ATP-binding cassette (ABC) transporter complex"/>
    <property type="evidence" value="ECO:0007669"/>
    <property type="project" value="InterPro"/>
</dbReference>
<dbReference type="PANTHER" id="PTHR30290:SF9">
    <property type="entry name" value="OLIGOPEPTIDE-BINDING PROTEIN APPA"/>
    <property type="match status" value="1"/>
</dbReference>
<gene>
    <name evidence="6" type="ORF">I6U51_14230</name>
</gene>
<dbReference type="Gene3D" id="3.10.105.10">
    <property type="entry name" value="Dipeptide-binding Protein, Domain 3"/>
    <property type="match status" value="1"/>
</dbReference>
<comment type="caution">
    <text evidence="6">The sequence shown here is derived from an EMBL/GenBank/DDBJ whole genome shotgun (WGS) entry which is preliminary data.</text>
</comment>
<dbReference type="Gene3D" id="3.40.190.10">
    <property type="entry name" value="Periplasmic binding protein-like II"/>
    <property type="match status" value="1"/>
</dbReference>
<proteinExistence type="inferred from homology"/>
<dbReference type="Proteomes" id="UP000622687">
    <property type="component" value="Unassembled WGS sequence"/>
</dbReference>
<dbReference type="CDD" id="cd08504">
    <property type="entry name" value="PBP2_OppA"/>
    <property type="match status" value="1"/>
</dbReference>
<keyword evidence="4" id="KW-0732">Signal</keyword>
<evidence type="ECO:0000256" key="4">
    <source>
        <dbReference type="ARBA" id="ARBA00022729"/>
    </source>
</evidence>
<evidence type="ECO:0000256" key="1">
    <source>
        <dbReference type="ARBA" id="ARBA00004196"/>
    </source>
</evidence>
<dbReference type="GO" id="GO:0015833">
    <property type="term" value="P:peptide transport"/>
    <property type="evidence" value="ECO:0007669"/>
    <property type="project" value="TreeGrafter"/>
</dbReference>
<evidence type="ECO:0000259" key="5">
    <source>
        <dbReference type="Pfam" id="PF00496"/>
    </source>
</evidence>
<dbReference type="AlphaFoldDB" id="A0A934M4B5"/>
<protein>
    <submittedName>
        <fullName evidence="6">Peptide ABC transporter substrate-binding protein</fullName>
    </submittedName>
</protein>
<evidence type="ECO:0000313" key="6">
    <source>
        <dbReference type="EMBL" id="MBI6873840.1"/>
    </source>
</evidence>
<dbReference type="RefSeq" id="WP_211143261.1">
    <property type="nucleotide sequence ID" value="NZ_JAEEGB010000015.1"/>
</dbReference>